<dbReference type="Proteomes" id="UP000242877">
    <property type="component" value="Unassembled WGS sequence"/>
</dbReference>
<accession>A0A168C9T3</accession>
<dbReference type="PROSITE" id="PS50897">
    <property type="entry name" value="CTLH"/>
    <property type="match status" value="1"/>
</dbReference>
<dbReference type="InterPro" id="IPR013144">
    <property type="entry name" value="CRA_dom"/>
</dbReference>
<comment type="caution">
    <text evidence="6">The sequence shown here is derived from an EMBL/GenBank/DDBJ whole genome shotgun (WGS) entry which is preliminary data.</text>
</comment>
<dbReference type="SMART" id="SM00667">
    <property type="entry name" value="LisH"/>
    <property type="match status" value="1"/>
</dbReference>
<dbReference type="OrthoDB" id="2415936at2759"/>
<dbReference type="SMART" id="SM00668">
    <property type="entry name" value="CTLH"/>
    <property type="match status" value="1"/>
</dbReference>
<evidence type="ECO:0000313" key="6">
    <source>
        <dbReference type="EMBL" id="KZZ96328.1"/>
    </source>
</evidence>
<feature type="region of interest" description="Disordered" evidence="4">
    <location>
        <begin position="1"/>
        <end position="27"/>
    </location>
</feature>
<feature type="compositionally biased region" description="Polar residues" evidence="4">
    <location>
        <begin position="296"/>
        <end position="310"/>
    </location>
</feature>
<evidence type="ECO:0000313" key="7">
    <source>
        <dbReference type="Proteomes" id="UP000242877"/>
    </source>
</evidence>
<name>A0A168C9T3_9EURO</name>
<feature type="region of interest" description="Disordered" evidence="4">
    <location>
        <begin position="438"/>
        <end position="463"/>
    </location>
</feature>
<dbReference type="Pfam" id="PF10607">
    <property type="entry name" value="CTLH"/>
    <property type="match status" value="1"/>
</dbReference>
<gene>
    <name evidence="6" type="ORF">AAP_01101</name>
</gene>
<feature type="region of interest" description="Disordered" evidence="4">
    <location>
        <begin position="288"/>
        <end position="367"/>
    </location>
</feature>
<dbReference type="PANTHER" id="PTHR12864">
    <property type="entry name" value="RAN BINDING PROTEIN 9-RELATED"/>
    <property type="match status" value="1"/>
</dbReference>
<evidence type="ECO:0000256" key="4">
    <source>
        <dbReference type="SAM" id="MobiDB-lite"/>
    </source>
</evidence>
<feature type="domain" description="CTLH" evidence="5">
    <location>
        <begin position="119"/>
        <end position="176"/>
    </location>
</feature>
<feature type="compositionally biased region" description="Polar residues" evidence="4">
    <location>
        <begin position="321"/>
        <end position="359"/>
    </location>
</feature>
<dbReference type="InterPro" id="IPR050618">
    <property type="entry name" value="Ubq-SigPath_Reg"/>
</dbReference>
<organism evidence="6 7">
    <name type="scientific">Ascosphaera apis ARSEF 7405</name>
    <dbReference type="NCBI Taxonomy" id="392613"/>
    <lineage>
        <taxon>Eukaryota</taxon>
        <taxon>Fungi</taxon>
        <taxon>Dikarya</taxon>
        <taxon>Ascomycota</taxon>
        <taxon>Pezizomycotina</taxon>
        <taxon>Eurotiomycetes</taxon>
        <taxon>Eurotiomycetidae</taxon>
        <taxon>Onygenales</taxon>
        <taxon>Ascosphaeraceae</taxon>
        <taxon>Ascosphaera</taxon>
    </lineage>
</organism>
<dbReference type="InterPro" id="IPR024964">
    <property type="entry name" value="CTLH/CRA"/>
</dbReference>
<dbReference type="AlphaFoldDB" id="A0A168C9T3"/>
<keyword evidence="7" id="KW-1185">Reference proteome</keyword>
<dbReference type="PROSITE" id="PS50896">
    <property type="entry name" value="LISH"/>
    <property type="match status" value="1"/>
</dbReference>
<sequence>MDSTAVANIPQSQSIRSGYSYPSQMSQLSHSGEFNHVDQQRKRQYLERVDQVNVSKSFAMFINSFIELTPGASRSDLNRLVMDYLVTAGYPSAAANLAHEAEINVGSIESWSFPGAVDTVRARADIRNALLMGQVGKAISIINDVDSMLLDKCPSLHFALLQLQLIELIRPLSCPTADIVPALNFATQNLAPLAPTNPKFMVQLEQTMCLLVFPRDKLSSDLLKLLDLSLRATVARRVNRALLLSPSLDDDVDENDNFNGADGGYDSWRQFCKLTSLIKLRHAVEQELRKGHPSGRDTQGSPFVSPSLSANGDGPFVHGSGSASGNTRQSTNVGLNVNNGIPPRQNSITVSVTGNSTTPRTDHLPDDRIIPRADELGYWPESIGSSYLEGRGVTAESLDGLLGELINEDIGNNVTGNPGDADGHQGTFEIMPTTTAFSNAQGHETGSSQQQHSQHPVPSPGVQIHVRDVGVSPVPQESRTTEAQDMERDMYLQHPEPAPGMDLDPDYVPLLRHL</sequence>
<evidence type="ECO:0000256" key="1">
    <source>
        <dbReference type="ARBA" id="ARBA00002343"/>
    </source>
</evidence>
<proteinExistence type="predicted"/>
<dbReference type="VEuPathDB" id="FungiDB:AAP_01101"/>
<dbReference type="Pfam" id="PF08513">
    <property type="entry name" value="LisH"/>
    <property type="match status" value="1"/>
</dbReference>
<dbReference type="InterPro" id="IPR006594">
    <property type="entry name" value="LisH"/>
</dbReference>
<reference evidence="6 7" key="1">
    <citation type="journal article" date="2016" name="Genome Biol. Evol.">
        <title>Divergent and convergent evolution of fungal pathogenicity.</title>
        <authorList>
            <person name="Shang Y."/>
            <person name="Xiao G."/>
            <person name="Zheng P."/>
            <person name="Cen K."/>
            <person name="Zhan S."/>
            <person name="Wang C."/>
        </authorList>
    </citation>
    <scope>NUCLEOTIDE SEQUENCE [LARGE SCALE GENOMIC DNA]</scope>
    <source>
        <strain evidence="6 7">ARSEF 7405</strain>
    </source>
</reference>
<evidence type="ECO:0000256" key="2">
    <source>
        <dbReference type="ARBA" id="ARBA00017917"/>
    </source>
</evidence>
<feature type="compositionally biased region" description="Low complexity" evidence="4">
    <location>
        <begin position="441"/>
        <end position="456"/>
    </location>
</feature>
<protein>
    <recommendedName>
        <fullName evidence="3">Protein FYV10</fullName>
    </recommendedName>
    <alternativeName>
        <fullName evidence="2">Protein fyv10</fullName>
    </alternativeName>
</protein>
<comment type="function">
    <text evidence="1">Involved in the proteasome-dependent degradation of fructose-1,6-bisphosphatase.</text>
</comment>
<evidence type="ECO:0000259" key="5">
    <source>
        <dbReference type="PROSITE" id="PS50897"/>
    </source>
</evidence>
<evidence type="ECO:0000256" key="3">
    <source>
        <dbReference type="ARBA" id="ARBA00018741"/>
    </source>
</evidence>
<dbReference type="SMART" id="SM00757">
    <property type="entry name" value="CRA"/>
    <property type="match status" value="1"/>
</dbReference>
<dbReference type="InterPro" id="IPR006595">
    <property type="entry name" value="CTLH_C"/>
</dbReference>
<dbReference type="EMBL" id="AZGZ01000003">
    <property type="protein sequence ID" value="KZZ96328.1"/>
    <property type="molecule type" value="Genomic_DNA"/>
</dbReference>